<protein>
    <submittedName>
        <fullName evidence="1">Uncharacterized protein</fullName>
    </submittedName>
</protein>
<evidence type="ECO:0000313" key="2">
    <source>
        <dbReference type="Proteomes" id="UP000053593"/>
    </source>
</evidence>
<organism evidence="1 2">
    <name type="scientific">Collybiopsis luxurians FD-317 M1</name>
    <dbReference type="NCBI Taxonomy" id="944289"/>
    <lineage>
        <taxon>Eukaryota</taxon>
        <taxon>Fungi</taxon>
        <taxon>Dikarya</taxon>
        <taxon>Basidiomycota</taxon>
        <taxon>Agaricomycotina</taxon>
        <taxon>Agaricomycetes</taxon>
        <taxon>Agaricomycetidae</taxon>
        <taxon>Agaricales</taxon>
        <taxon>Marasmiineae</taxon>
        <taxon>Omphalotaceae</taxon>
        <taxon>Collybiopsis</taxon>
        <taxon>Collybiopsis luxurians</taxon>
    </lineage>
</organism>
<sequence>MASFSMAAYIDRLLDKRGFKNLSPKATPFLPGLSLSLTQSPKTDNEKEFMRNKPYPNLSVLCNSCKPPVVLRLPKPQLCSVNSQKIPGCAHWNAFIHLLRYLARTKEYGITFQ</sequence>
<accession>A0A0D0BBH4</accession>
<keyword evidence="2" id="KW-1185">Reference proteome</keyword>
<evidence type="ECO:0000313" key="1">
    <source>
        <dbReference type="EMBL" id="KIK51726.1"/>
    </source>
</evidence>
<dbReference type="Proteomes" id="UP000053593">
    <property type="component" value="Unassembled WGS sequence"/>
</dbReference>
<dbReference type="EMBL" id="KN834856">
    <property type="protein sequence ID" value="KIK51726.1"/>
    <property type="molecule type" value="Genomic_DNA"/>
</dbReference>
<proteinExistence type="predicted"/>
<name>A0A0D0BBH4_9AGAR</name>
<dbReference type="HOGENOM" id="CLU_2133768_0_0_1"/>
<gene>
    <name evidence="1" type="ORF">GYMLUDRAFT_181064</name>
</gene>
<dbReference type="AlphaFoldDB" id="A0A0D0BBH4"/>
<dbReference type="OrthoDB" id="3344688at2759"/>
<reference evidence="1 2" key="1">
    <citation type="submission" date="2014-04" db="EMBL/GenBank/DDBJ databases">
        <title>Evolutionary Origins and Diversification of the Mycorrhizal Mutualists.</title>
        <authorList>
            <consortium name="DOE Joint Genome Institute"/>
            <consortium name="Mycorrhizal Genomics Consortium"/>
            <person name="Kohler A."/>
            <person name="Kuo A."/>
            <person name="Nagy L.G."/>
            <person name="Floudas D."/>
            <person name="Copeland A."/>
            <person name="Barry K.W."/>
            <person name="Cichocki N."/>
            <person name="Veneault-Fourrey C."/>
            <person name="LaButti K."/>
            <person name="Lindquist E.A."/>
            <person name="Lipzen A."/>
            <person name="Lundell T."/>
            <person name="Morin E."/>
            <person name="Murat C."/>
            <person name="Riley R."/>
            <person name="Ohm R."/>
            <person name="Sun H."/>
            <person name="Tunlid A."/>
            <person name="Henrissat B."/>
            <person name="Grigoriev I.V."/>
            <person name="Hibbett D.S."/>
            <person name="Martin F."/>
        </authorList>
    </citation>
    <scope>NUCLEOTIDE SEQUENCE [LARGE SCALE GENOMIC DNA]</scope>
    <source>
        <strain evidence="1 2">FD-317 M1</strain>
    </source>
</reference>